<keyword evidence="11" id="KW-1185">Reference proteome</keyword>
<dbReference type="EC" id="5.6.2.4" evidence="7"/>
<organism evidence="10 11">
    <name type="scientific">Rickenella mellea</name>
    <dbReference type="NCBI Taxonomy" id="50990"/>
    <lineage>
        <taxon>Eukaryota</taxon>
        <taxon>Fungi</taxon>
        <taxon>Dikarya</taxon>
        <taxon>Basidiomycota</taxon>
        <taxon>Agaricomycotina</taxon>
        <taxon>Agaricomycetes</taxon>
        <taxon>Hymenochaetales</taxon>
        <taxon>Rickenellaceae</taxon>
        <taxon>Rickenella</taxon>
    </lineage>
</organism>
<dbReference type="InterPro" id="IPR027417">
    <property type="entry name" value="P-loop_NTPase"/>
</dbReference>
<dbReference type="SMART" id="SM00487">
    <property type="entry name" value="DEXDc"/>
    <property type="match status" value="1"/>
</dbReference>
<dbReference type="SUPFAM" id="SSF52540">
    <property type="entry name" value="P-loop containing nucleoside triphosphate hydrolases"/>
    <property type="match status" value="1"/>
</dbReference>
<dbReference type="Proteomes" id="UP000294933">
    <property type="component" value="Unassembled WGS sequence"/>
</dbReference>
<sequence>MKQKIQQHCKVTAYDWQLDIGEALCLGLDTLLLAATGEGKSLPFIAPLLQDEKALILIISLLNALEEDLARRFTEMGFRSTPVNGETWNPTLRKNIEKRMYRVLLTSPELALKNAEFRKMISNPSLSKHVGAVIINEAHCIQQWGGANGFRADWGEVGRLRALVPPSVPFLATTATATPEVQRQIRTSLQFGDDTTYFVNRGNDRHNITSEVHRITSTASDYSDLNFIVDDALADDREMDKTMVFVDSIAATHKIAAHLRSRLPDLKRREIAVYHALRTGRAKKKVMQDFRRGKIRVLGADISDVKLVVQFKVPASLSIWLQRAGRAARSPHIKGRAMLFVEKTVFEIQVPAGENGTWRYRKRVEPGLREYIETMDCRRKVSDKYFDNPPRLKGK</sequence>
<gene>
    <name evidence="10" type="ORF">BD410DRAFT_812261</name>
</gene>
<comment type="catalytic activity">
    <reaction evidence="6">
        <text>Couples ATP hydrolysis with the unwinding of duplex DNA by translocating in the 3'-5' direction.</text>
        <dbReference type="EC" id="5.6.2.4"/>
    </reaction>
</comment>
<dbReference type="GO" id="GO:0005524">
    <property type="term" value="F:ATP binding"/>
    <property type="evidence" value="ECO:0007669"/>
    <property type="project" value="UniProtKB-KW"/>
</dbReference>
<keyword evidence="4" id="KW-0238">DNA-binding</keyword>
<dbReference type="OrthoDB" id="2499463at2759"/>
<evidence type="ECO:0000256" key="6">
    <source>
        <dbReference type="ARBA" id="ARBA00034617"/>
    </source>
</evidence>
<evidence type="ECO:0000313" key="11">
    <source>
        <dbReference type="Proteomes" id="UP000294933"/>
    </source>
</evidence>
<dbReference type="InterPro" id="IPR014001">
    <property type="entry name" value="Helicase_ATP-bd"/>
</dbReference>
<dbReference type="Pfam" id="PF00270">
    <property type="entry name" value="DEAD"/>
    <property type="match status" value="1"/>
</dbReference>
<dbReference type="Gene3D" id="3.40.50.300">
    <property type="entry name" value="P-loop containing nucleotide triphosphate hydrolases"/>
    <property type="match status" value="2"/>
</dbReference>
<evidence type="ECO:0000259" key="8">
    <source>
        <dbReference type="PROSITE" id="PS51192"/>
    </source>
</evidence>
<dbReference type="PROSITE" id="PS51192">
    <property type="entry name" value="HELICASE_ATP_BIND_1"/>
    <property type="match status" value="1"/>
</dbReference>
<feature type="domain" description="Helicase ATP-binding" evidence="8">
    <location>
        <begin position="21"/>
        <end position="195"/>
    </location>
</feature>
<dbReference type="GO" id="GO:0003677">
    <property type="term" value="F:DNA binding"/>
    <property type="evidence" value="ECO:0007669"/>
    <property type="project" value="UniProtKB-KW"/>
</dbReference>
<dbReference type="GO" id="GO:0000724">
    <property type="term" value="P:double-strand break repair via homologous recombination"/>
    <property type="evidence" value="ECO:0007669"/>
    <property type="project" value="TreeGrafter"/>
</dbReference>
<dbReference type="PROSITE" id="PS51194">
    <property type="entry name" value="HELICASE_CTER"/>
    <property type="match status" value="1"/>
</dbReference>
<dbReference type="InterPro" id="IPR011545">
    <property type="entry name" value="DEAD/DEAH_box_helicase_dom"/>
</dbReference>
<dbReference type="GO" id="GO:0005737">
    <property type="term" value="C:cytoplasm"/>
    <property type="evidence" value="ECO:0007669"/>
    <property type="project" value="TreeGrafter"/>
</dbReference>
<dbReference type="PANTHER" id="PTHR13710:SF105">
    <property type="entry name" value="ATP-DEPENDENT DNA HELICASE Q1"/>
    <property type="match status" value="1"/>
</dbReference>
<dbReference type="GO" id="GO:0043138">
    <property type="term" value="F:3'-5' DNA helicase activity"/>
    <property type="evidence" value="ECO:0007669"/>
    <property type="project" value="UniProtKB-EC"/>
</dbReference>
<dbReference type="AlphaFoldDB" id="A0A4Y7QJV9"/>
<keyword evidence="2" id="KW-0547">Nucleotide-binding</keyword>
<proteinExistence type="inferred from homology"/>
<dbReference type="GO" id="GO:0005694">
    <property type="term" value="C:chromosome"/>
    <property type="evidence" value="ECO:0007669"/>
    <property type="project" value="TreeGrafter"/>
</dbReference>
<keyword evidence="3" id="KW-0067">ATP-binding</keyword>
<dbReference type="STRING" id="50990.A0A4Y7QJV9"/>
<name>A0A4Y7QJV9_9AGAM</name>
<reference evidence="10 11" key="1">
    <citation type="submission" date="2018-06" db="EMBL/GenBank/DDBJ databases">
        <title>A transcriptomic atlas of mushroom development highlights an independent origin of complex multicellularity.</title>
        <authorList>
            <consortium name="DOE Joint Genome Institute"/>
            <person name="Krizsan K."/>
            <person name="Almasi E."/>
            <person name="Merenyi Z."/>
            <person name="Sahu N."/>
            <person name="Viragh M."/>
            <person name="Koszo T."/>
            <person name="Mondo S."/>
            <person name="Kiss B."/>
            <person name="Balint B."/>
            <person name="Kues U."/>
            <person name="Barry K."/>
            <person name="Hegedus J.C."/>
            <person name="Henrissat B."/>
            <person name="Johnson J."/>
            <person name="Lipzen A."/>
            <person name="Ohm R."/>
            <person name="Nagy I."/>
            <person name="Pangilinan J."/>
            <person name="Yan J."/>
            <person name="Xiong Y."/>
            <person name="Grigoriev I.V."/>
            <person name="Hibbett D.S."/>
            <person name="Nagy L.G."/>
        </authorList>
    </citation>
    <scope>NUCLEOTIDE SEQUENCE [LARGE SCALE GENOMIC DNA]</scope>
    <source>
        <strain evidence="10 11">SZMC22713</strain>
    </source>
</reference>
<dbReference type="SMART" id="SM00490">
    <property type="entry name" value="HELICc"/>
    <property type="match status" value="1"/>
</dbReference>
<dbReference type="EMBL" id="ML170159">
    <property type="protein sequence ID" value="TDL27180.1"/>
    <property type="molecule type" value="Genomic_DNA"/>
</dbReference>
<dbReference type="InterPro" id="IPR001650">
    <property type="entry name" value="Helicase_C-like"/>
</dbReference>
<dbReference type="PANTHER" id="PTHR13710">
    <property type="entry name" value="DNA HELICASE RECQ FAMILY MEMBER"/>
    <property type="match status" value="1"/>
</dbReference>
<feature type="domain" description="Helicase C-terminal" evidence="9">
    <location>
        <begin position="228"/>
        <end position="383"/>
    </location>
</feature>
<evidence type="ECO:0000256" key="1">
    <source>
        <dbReference type="ARBA" id="ARBA00005446"/>
    </source>
</evidence>
<protein>
    <recommendedName>
        <fullName evidence="7">DNA 3'-5' helicase</fullName>
        <ecNumber evidence="7">5.6.2.4</ecNumber>
    </recommendedName>
</protein>
<keyword evidence="5" id="KW-0413">Isomerase</keyword>
<evidence type="ECO:0000313" key="10">
    <source>
        <dbReference type="EMBL" id="TDL27180.1"/>
    </source>
</evidence>
<evidence type="ECO:0000259" key="9">
    <source>
        <dbReference type="PROSITE" id="PS51194"/>
    </source>
</evidence>
<evidence type="ECO:0000256" key="4">
    <source>
        <dbReference type="ARBA" id="ARBA00023125"/>
    </source>
</evidence>
<keyword evidence="10" id="KW-0378">Hydrolase</keyword>
<comment type="similarity">
    <text evidence="1">Belongs to the helicase family. RecQ subfamily.</text>
</comment>
<accession>A0A4Y7QJV9</accession>
<evidence type="ECO:0000256" key="7">
    <source>
        <dbReference type="ARBA" id="ARBA00034808"/>
    </source>
</evidence>
<dbReference type="VEuPathDB" id="FungiDB:BD410DRAFT_812261"/>
<evidence type="ECO:0000256" key="2">
    <source>
        <dbReference type="ARBA" id="ARBA00022741"/>
    </source>
</evidence>
<dbReference type="GO" id="GO:0009378">
    <property type="term" value="F:four-way junction helicase activity"/>
    <property type="evidence" value="ECO:0007669"/>
    <property type="project" value="TreeGrafter"/>
</dbReference>
<dbReference type="Pfam" id="PF00271">
    <property type="entry name" value="Helicase_C"/>
    <property type="match status" value="1"/>
</dbReference>
<evidence type="ECO:0000256" key="5">
    <source>
        <dbReference type="ARBA" id="ARBA00023235"/>
    </source>
</evidence>
<dbReference type="GO" id="GO:0016787">
    <property type="term" value="F:hydrolase activity"/>
    <property type="evidence" value="ECO:0007669"/>
    <property type="project" value="UniProtKB-KW"/>
</dbReference>
<evidence type="ECO:0000256" key="3">
    <source>
        <dbReference type="ARBA" id="ARBA00022840"/>
    </source>
</evidence>